<sequence length="44" mass="4906">MKFLVLFALVAVASAGTVSKDQMIEKSIKCDFCKYIINHINESV</sequence>
<accession>A0A0K2VFL8</accession>
<proteinExistence type="predicted"/>
<feature type="chain" id="PRO_5013108073" description="Saposin B-type domain-containing protein" evidence="1">
    <location>
        <begin position="16"/>
        <end position="44"/>
    </location>
</feature>
<reference evidence="2" key="1">
    <citation type="submission" date="2014-05" db="EMBL/GenBank/DDBJ databases">
        <authorList>
            <person name="Chronopoulou M."/>
        </authorList>
    </citation>
    <scope>NUCLEOTIDE SEQUENCE</scope>
    <source>
        <tissue evidence="2">Whole organism</tissue>
    </source>
</reference>
<name>A0A0K2VFL8_LEPSM</name>
<protein>
    <recommendedName>
        <fullName evidence="3">Saposin B-type domain-containing protein</fullName>
    </recommendedName>
</protein>
<feature type="signal peptide" evidence="1">
    <location>
        <begin position="1"/>
        <end position="15"/>
    </location>
</feature>
<evidence type="ECO:0008006" key="3">
    <source>
        <dbReference type="Google" id="ProtNLM"/>
    </source>
</evidence>
<organism evidence="2">
    <name type="scientific">Lepeophtheirus salmonis</name>
    <name type="common">Salmon louse</name>
    <name type="synonym">Caligus salmonis</name>
    <dbReference type="NCBI Taxonomy" id="72036"/>
    <lineage>
        <taxon>Eukaryota</taxon>
        <taxon>Metazoa</taxon>
        <taxon>Ecdysozoa</taxon>
        <taxon>Arthropoda</taxon>
        <taxon>Crustacea</taxon>
        <taxon>Multicrustacea</taxon>
        <taxon>Hexanauplia</taxon>
        <taxon>Copepoda</taxon>
        <taxon>Siphonostomatoida</taxon>
        <taxon>Caligidae</taxon>
        <taxon>Lepeophtheirus</taxon>
    </lineage>
</organism>
<evidence type="ECO:0000256" key="1">
    <source>
        <dbReference type="SAM" id="SignalP"/>
    </source>
</evidence>
<dbReference type="EMBL" id="HACA01031804">
    <property type="protein sequence ID" value="CDW49165.1"/>
    <property type="molecule type" value="Transcribed_RNA"/>
</dbReference>
<keyword evidence="1" id="KW-0732">Signal</keyword>
<evidence type="ECO:0000313" key="2">
    <source>
        <dbReference type="EMBL" id="CDW49165.1"/>
    </source>
</evidence>
<dbReference type="AlphaFoldDB" id="A0A0K2VFL8"/>